<dbReference type="Pfam" id="PF12697">
    <property type="entry name" value="Abhydrolase_6"/>
    <property type="match status" value="1"/>
</dbReference>
<dbReference type="Proteomes" id="UP000253606">
    <property type="component" value="Chromosome"/>
</dbReference>
<dbReference type="SUPFAM" id="SSF53474">
    <property type="entry name" value="alpha/beta-Hydrolases"/>
    <property type="match status" value="1"/>
</dbReference>
<keyword evidence="2" id="KW-0378">Hydrolase</keyword>
<dbReference type="Gene3D" id="3.40.50.1820">
    <property type="entry name" value="alpha/beta hydrolase"/>
    <property type="match status" value="1"/>
</dbReference>
<feature type="domain" description="AB hydrolase-1" evidence="1">
    <location>
        <begin position="4"/>
        <end position="232"/>
    </location>
</feature>
<proteinExistence type="predicted"/>
<sequence length="246" mass="27310">MPAVFVHGVPDTFRVWDPLRKHLSRQDVVALALPGFNAPLPTNFTATKEEYANWIIRQLEEIGEPVDLVGHDWGCILTMRVATRRPDLIRSWAAGSGPVSAKYEWHPLAKIWQTSGEGEKWFKELDPASVAALMVEAGLPIDSAEEAVSHIDQTMGECILHLYRSALQVGKEWQPDLSKLRSPGLVFWGAQDTACPAEYADELASNAGADREVRLDAGHWPIVERSVQVAEALEAHWKSANKQLSN</sequence>
<dbReference type="KEGG" id="abas:ACPOL_2814"/>
<dbReference type="PANTHER" id="PTHR43194">
    <property type="entry name" value="HYDROLASE ALPHA/BETA FOLD FAMILY"/>
    <property type="match status" value="1"/>
</dbReference>
<dbReference type="InterPro" id="IPR029058">
    <property type="entry name" value="AB_hydrolase_fold"/>
</dbReference>
<dbReference type="AlphaFoldDB" id="A0A2Z5FZ87"/>
<gene>
    <name evidence="2" type="ORF">ACPOL_2814</name>
</gene>
<reference evidence="2 3" key="1">
    <citation type="journal article" date="2018" name="Front. Microbiol.">
        <title>Hydrolytic Capabilities as a Key to Environmental Success: Chitinolytic and Cellulolytic Acidobacteria From Acidic Sub-arctic Soils and Boreal Peatlands.</title>
        <authorList>
            <person name="Belova S.E."/>
            <person name="Ravin N.V."/>
            <person name="Pankratov T.A."/>
            <person name="Rakitin A.L."/>
            <person name="Ivanova A.A."/>
            <person name="Beletsky A.V."/>
            <person name="Mardanov A.V."/>
            <person name="Sinninghe Damste J.S."/>
            <person name="Dedysh S.N."/>
        </authorList>
    </citation>
    <scope>NUCLEOTIDE SEQUENCE [LARGE SCALE GENOMIC DNA]</scope>
    <source>
        <strain evidence="2 3">SBC82</strain>
    </source>
</reference>
<dbReference type="OrthoDB" id="9808398at2"/>
<dbReference type="GO" id="GO:0016787">
    <property type="term" value="F:hydrolase activity"/>
    <property type="evidence" value="ECO:0007669"/>
    <property type="project" value="UniProtKB-KW"/>
</dbReference>
<dbReference type="PANTHER" id="PTHR43194:SF2">
    <property type="entry name" value="PEROXISOMAL MEMBRANE PROTEIN LPX1"/>
    <property type="match status" value="1"/>
</dbReference>
<evidence type="ECO:0000313" key="3">
    <source>
        <dbReference type="Proteomes" id="UP000253606"/>
    </source>
</evidence>
<evidence type="ECO:0000313" key="2">
    <source>
        <dbReference type="EMBL" id="AXC12122.1"/>
    </source>
</evidence>
<organism evidence="2 3">
    <name type="scientific">Acidisarcina polymorpha</name>
    <dbReference type="NCBI Taxonomy" id="2211140"/>
    <lineage>
        <taxon>Bacteria</taxon>
        <taxon>Pseudomonadati</taxon>
        <taxon>Acidobacteriota</taxon>
        <taxon>Terriglobia</taxon>
        <taxon>Terriglobales</taxon>
        <taxon>Acidobacteriaceae</taxon>
        <taxon>Acidisarcina</taxon>
    </lineage>
</organism>
<name>A0A2Z5FZ87_9BACT</name>
<protein>
    <submittedName>
        <fullName evidence="2">Alpha/beta hydrolase, putative</fullName>
    </submittedName>
</protein>
<dbReference type="InterPro" id="IPR000073">
    <property type="entry name" value="AB_hydrolase_1"/>
</dbReference>
<dbReference type="EMBL" id="CP030840">
    <property type="protein sequence ID" value="AXC12122.1"/>
    <property type="molecule type" value="Genomic_DNA"/>
</dbReference>
<evidence type="ECO:0000259" key="1">
    <source>
        <dbReference type="Pfam" id="PF12697"/>
    </source>
</evidence>
<dbReference type="RefSeq" id="WP_114207425.1">
    <property type="nucleotide sequence ID" value="NZ_CP030840.1"/>
</dbReference>
<dbReference type="InterPro" id="IPR050228">
    <property type="entry name" value="Carboxylesterase_BioH"/>
</dbReference>
<keyword evidence="3" id="KW-1185">Reference proteome</keyword>
<accession>A0A2Z5FZ87</accession>